<dbReference type="STRING" id="46677.AWM79_05605"/>
<dbReference type="EMBL" id="CP014135">
    <property type="protein sequence ID" value="AMB84811.1"/>
    <property type="molecule type" value="Genomic_DNA"/>
</dbReference>
<dbReference type="RefSeq" id="WP_060782353.1">
    <property type="nucleotide sequence ID" value="NZ_CP014135.1"/>
</dbReference>
<organism evidence="2 3">
    <name type="scientific">Pseudomonas agarici</name>
    <dbReference type="NCBI Taxonomy" id="46677"/>
    <lineage>
        <taxon>Bacteria</taxon>
        <taxon>Pseudomonadati</taxon>
        <taxon>Pseudomonadota</taxon>
        <taxon>Gammaproteobacteria</taxon>
        <taxon>Pseudomonadales</taxon>
        <taxon>Pseudomonadaceae</taxon>
        <taxon>Pseudomonas</taxon>
    </lineage>
</organism>
<dbReference type="Proteomes" id="UP000063229">
    <property type="component" value="Chromosome"/>
</dbReference>
<name>A0A0X1SYA7_PSEAA</name>
<keyword evidence="3" id="KW-1185">Reference proteome</keyword>
<proteinExistence type="predicted"/>
<reference evidence="2 3" key="1">
    <citation type="submission" date="2016-01" db="EMBL/GenBank/DDBJ databases">
        <authorList>
            <person name="McClelland M."/>
            <person name="Jain A."/>
            <person name="Saraogi P."/>
            <person name="Mendelson R."/>
            <person name="Westerman R."/>
            <person name="SanMiguel P."/>
            <person name="Csonka L."/>
        </authorList>
    </citation>
    <scope>NUCLEOTIDE SEQUENCE [LARGE SCALE GENOMIC DNA]</scope>
    <source>
        <strain evidence="2 3">NCPPB 2472</strain>
    </source>
</reference>
<evidence type="ECO:0000313" key="2">
    <source>
        <dbReference type="EMBL" id="AMB84811.1"/>
    </source>
</evidence>
<dbReference type="AlphaFoldDB" id="A0A0X1SYA7"/>
<dbReference type="KEGG" id="pagb:AWM79_05605"/>
<sequence>MPIPDCVAPSNLSGELLEGLPINDSSILSALGSRTSKRYCAVYSWIVLDVAAAKCGLESESSATLQDSADVDPSDSRPARLPLVLFSHDVGFDSFGRVDKGASVRSGYAISYDGRGIFETEDTIYILFGKGFRRPAALEAINTIPEGIIDKSWTVDFHDQGTGIAALSRSSNVVHCDIQMSVAQGHALVALVQALKDSGHHAILESVFCDIEREVGTSVGIRRERN</sequence>
<dbReference type="Pfam" id="PF22275">
    <property type="entry name" value="DUF6957"/>
    <property type="match status" value="1"/>
</dbReference>
<protein>
    <recommendedName>
        <fullName evidence="1">DUF6957 domain-containing protein</fullName>
    </recommendedName>
</protein>
<feature type="domain" description="DUF6957" evidence="1">
    <location>
        <begin position="19"/>
        <end position="142"/>
    </location>
</feature>
<accession>A0A0X1SYA7</accession>
<gene>
    <name evidence="2" type="ORF">AWM79_05605</name>
</gene>
<evidence type="ECO:0000313" key="3">
    <source>
        <dbReference type="Proteomes" id="UP000063229"/>
    </source>
</evidence>
<dbReference type="InterPro" id="IPR054232">
    <property type="entry name" value="DUF6957"/>
</dbReference>
<evidence type="ECO:0000259" key="1">
    <source>
        <dbReference type="Pfam" id="PF22275"/>
    </source>
</evidence>